<dbReference type="EMBL" id="JANBUL010000244">
    <property type="protein sequence ID" value="KAJ2778184.1"/>
    <property type="molecule type" value="Genomic_DNA"/>
</dbReference>
<dbReference type="InterPro" id="IPR056834">
    <property type="entry name" value="ARM_TT21_C"/>
</dbReference>
<feature type="region of interest" description="Disordered" evidence="4">
    <location>
        <begin position="581"/>
        <end position="611"/>
    </location>
</feature>
<dbReference type="InterPro" id="IPR011990">
    <property type="entry name" value="TPR-like_helical_dom_sf"/>
</dbReference>
<feature type="repeat" description="TPR" evidence="3">
    <location>
        <begin position="114"/>
        <end position="147"/>
    </location>
</feature>
<protein>
    <recommendedName>
        <fullName evidence="5">Tetratricopeptide repeat protein 21A/21B C-terminal ARM domain-containing protein</fullName>
    </recommendedName>
</protein>
<proteinExistence type="predicted"/>
<keyword evidence="2 3" id="KW-0802">TPR repeat</keyword>
<dbReference type="PIRSF" id="PIRSF000422">
    <property type="entry name" value="N-terminal-AcTrfase-A_aux_su"/>
    <property type="match status" value="1"/>
</dbReference>
<dbReference type="Gene3D" id="1.25.40.1040">
    <property type="match status" value="1"/>
</dbReference>
<dbReference type="InterPro" id="IPR019734">
    <property type="entry name" value="TPR_rpt"/>
</dbReference>
<evidence type="ECO:0000256" key="4">
    <source>
        <dbReference type="SAM" id="MobiDB-lite"/>
    </source>
</evidence>
<accession>A0A9W8H5A0</accession>
<evidence type="ECO:0000313" key="6">
    <source>
        <dbReference type="EMBL" id="KAJ2778184.1"/>
    </source>
</evidence>
<dbReference type="OrthoDB" id="10263032at2759"/>
<feature type="domain" description="Tetratricopeptide repeat protein 21A/21B C-terminal ARM" evidence="5">
    <location>
        <begin position="57"/>
        <end position="148"/>
    </location>
</feature>
<evidence type="ECO:0000256" key="3">
    <source>
        <dbReference type="PROSITE-ProRule" id="PRU00339"/>
    </source>
</evidence>
<dbReference type="Proteomes" id="UP001140217">
    <property type="component" value="Unassembled WGS sequence"/>
</dbReference>
<dbReference type="Pfam" id="PF12569">
    <property type="entry name" value="NatA_aux_su"/>
    <property type="match status" value="1"/>
</dbReference>
<keyword evidence="7" id="KW-1185">Reference proteome</keyword>
<dbReference type="Gene3D" id="1.25.40.1010">
    <property type="match status" value="1"/>
</dbReference>
<dbReference type="SUPFAM" id="SSF48452">
    <property type="entry name" value="TPR-like"/>
    <property type="match status" value="2"/>
</dbReference>
<organism evidence="6 7">
    <name type="scientific">Coemansia javaensis</name>
    <dbReference type="NCBI Taxonomy" id="2761396"/>
    <lineage>
        <taxon>Eukaryota</taxon>
        <taxon>Fungi</taxon>
        <taxon>Fungi incertae sedis</taxon>
        <taxon>Zoopagomycota</taxon>
        <taxon>Kickxellomycotina</taxon>
        <taxon>Kickxellomycetes</taxon>
        <taxon>Kickxellales</taxon>
        <taxon>Kickxellaceae</taxon>
        <taxon>Coemansia</taxon>
    </lineage>
</organism>
<evidence type="ECO:0000313" key="7">
    <source>
        <dbReference type="Proteomes" id="UP001140217"/>
    </source>
</evidence>
<dbReference type="GO" id="GO:0005737">
    <property type="term" value="C:cytoplasm"/>
    <property type="evidence" value="ECO:0007669"/>
    <property type="project" value="TreeGrafter"/>
</dbReference>
<dbReference type="Pfam" id="PF25063">
    <property type="entry name" value="ARM_TT21_C"/>
    <property type="match status" value="1"/>
</dbReference>
<evidence type="ECO:0000256" key="2">
    <source>
        <dbReference type="ARBA" id="ARBA00022803"/>
    </source>
</evidence>
<reference evidence="6" key="1">
    <citation type="submission" date="2022-07" db="EMBL/GenBank/DDBJ databases">
        <title>Phylogenomic reconstructions and comparative analyses of Kickxellomycotina fungi.</title>
        <authorList>
            <person name="Reynolds N.K."/>
            <person name="Stajich J.E."/>
            <person name="Barry K."/>
            <person name="Grigoriev I.V."/>
            <person name="Crous P."/>
            <person name="Smith M.E."/>
        </authorList>
    </citation>
    <scope>NUCLEOTIDE SEQUENCE</scope>
    <source>
        <strain evidence="6">NBRC 105414</strain>
    </source>
</reference>
<comment type="caution">
    <text evidence="6">The sequence shown here is derived from an EMBL/GenBank/DDBJ whole genome shotgun (WGS) entry which is preliminary data.</text>
</comment>
<dbReference type="PROSITE" id="PS50005">
    <property type="entry name" value="TPR"/>
    <property type="match status" value="1"/>
</dbReference>
<keyword evidence="1" id="KW-0677">Repeat</keyword>
<dbReference type="AlphaFoldDB" id="A0A9W8H5A0"/>
<dbReference type="SMART" id="SM00028">
    <property type="entry name" value="TPR"/>
    <property type="match status" value="7"/>
</dbReference>
<evidence type="ECO:0000259" key="5">
    <source>
        <dbReference type="Pfam" id="PF25063"/>
    </source>
</evidence>
<name>A0A9W8H5A0_9FUNG</name>
<sequence length="813" mass="90196">MSITVTDLPHKEQGLFRSALKLYESQQFKKGLKTSEQILKKFPNHGETLAMKGMFLAQMDRKDEGYEFIKRGLEISPTSSISWHIYGLVCQRDKKYSEAIRCYEESLSADMENLHILRELASLYIQSRQFAKAVEIRQRLVKINPKFPPFWIGLAVAHHLNGHPELALKVFDAHEHAVLGDPTTERAQVSKLLLYKNWLIELTGDYQKAIENLKEIRPRITDIGRWMEQKATLLLKTGRKEAAAMAFQDLIERNPENNDYIAGYIACNSLDIARPEDEESVLEVVEGLQQQFPSSNRLRFLPLTFCTGDRFARAAEVLAKHALRKGIPSLFSSVRVLYADEAKGAALGRLIEGFAGQLRDTNRLGDSAEDEPQSVLMWCNAFLAQHHDYYGDHERALALIDAAIQASPDVVELYIFKAKILKHAGDLRAARDTMDFGRQKDLLDRYINTKAVKYMLRNNELVEAEKLFLEFVNQEAPHRLQEIVTIQATWYMCERGRALRRLGDIGRALKQLHFAIGAFEQYDQDQFDFHMYSVRKMTLRTYVDILEWENTIYAHPIFGDAARAAIECYVELHDRRQAGDPVRAVPDEKDGKPLTRNGAAQHGQHHVIAPSGGSGENRVFSVDVDPSGTEYLNADDHLAPALALVEKLEAASGAQPATHLLAFEVHLRMAKYFLALKAINALRAIDAGHLALVPMAARLGHALDTDAAFVAPMKAALKGQLAKSFGDATVASSVAAHPESFAHALAGAKALAAMGDAAAARAMLLQAPARAGGRSLDGLLEAKQALEAAGASASELGEFAAAAKKALPLATCF</sequence>
<gene>
    <name evidence="6" type="ORF">H4R18_004754</name>
</gene>
<dbReference type="InterPro" id="IPR021183">
    <property type="entry name" value="NatA_aux_su"/>
</dbReference>
<evidence type="ECO:0000256" key="1">
    <source>
        <dbReference type="ARBA" id="ARBA00022737"/>
    </source>
</evidence>
<dbReference type="PANTHER" id="PTHR22767:SF2">
    <property type="entry name" value="N(ALPHA)-ACETYLTRANSFERASE 15_16, ISOFORM A"/>
    <property type="match status" value="1"/>
</dbReference>
<dbReference type="PANTHER" id="PTHR22767">
    <property type="entry name" value="N-TERMINAL ACETYLTRANSFERASE-RELATED"/>
    <property type="match status" value="1"/>
</dbReference>